<dbReference type="Gene3D" id="2.40.170.20">
    <property type="entry name" value="TonB-dependent receptor, beta-barrel domain"/>
    <property type="match status" value="1"/>
</dbReference>
<sequence length="1045" mass="114647">MNKLKIVLRLLFFLVVNVAFAQTKTVSGTVTDTSGVPLPSVNVVVEGTSKGVITDFDGYYTIENITPQNRLVFSYIGMQDQVVQVGGKETIDVVLQNSASGLDEVVLVAYGSTTRRDLTGAIGTVSSEEIEKFPATSVNEALQGKTAGVQITSNSGSPGSSVSVNIRGIGSFGNNEPLYVVDGFPTQDISFLNPNDIESISILKDASAAAIYGVRANAGVVIIKTKRGVRDKVTVTIDSWVGIQSEPDEIDMLNVDQWSDFALELGESQNQQVLEEWRNPESLTDINWQDYAFDTGFRQGHTVSVRGGGERARTSLSVGMIDEDGIAIASSYKRYNINLNADFDILENLSARADVKYAYSETYQNLAPGYYGMVQLFTNVPYLDDRTGTNLPYDGNGNYGAFTDTGLLGTTSNVLGSALQNDTDNGTNNLLGNLALEYDFLEGFKATGKFGFQSQNYAGWNFLPSYNRGSANSDNNPSATYSIDQNTFNEYLAEVLLEYKKTFGDHRIEALFGASAQKNKFKNIYVESRGFLSNDLRDLAAADEVTGRSGTWGTETFASTFARVNYTFKDRYNLTATVRRDGVGNKFNEDNLYGTFPSVAAGWNIDEEPFMEDSGFDLLKLRGSWGKTGNSQGIEPFQFLTTYTSGASTNNSGYVFGGQPVAGLAPETLANPELTWESQVQTNIGLDIELFDESIYFTADYFRKSAEDFLIPETIPSQNGFTSRAVNAGNVVNRGLELLLGYRNNEGNFRWDLSANFTTIHNEITELTNTQDFLTFDTNFVPNFVDSWLGFTRSYVGGNVGTFYGYRTNGIFQTQSEINALNEQAPDGTYQESTGTMPIAPGDRRFVDLNGDNEITAADREVIGSPFPDFYGGVNFNGTYKNWELGIALYGTYGNDILNFVKVELETAGGYGLNNAYTNVSEEYYNNRWTPENPSNTYARAVIADVNQNNRVSDYFVEDGSFLRLRNIQLAYNFTQDVIKPVGLTNAKVYISGQNLVTLTSYSGMDPEVGIANDIDGLGGVQSRGIDFGAYPTTPTFTLGVNLQF</sequence>
<dbReference type="InterPro" id="IPR012910">
    <property type="entry name" value="Plug_dom"/>
</dbReference>
<dbReference type="PANTHER" id="PTHR32552">
    <property type="entry name" value="FERRICHROME IRON RECEPTOR-RELATED"/>
    <property type="match status" value="1"/>
</dbReference>
<evidence type="ECO:0000256" key="11">
    <source>
        <dbReference type="PROSITE-ProRule" id="PRU01360"/>
    </source>
</evidence>
<evidence type="ECO:0000256" key="2">
    <source>
        <dbReference type="ARBA" id="ARBA00022448"/>
    </source>
</evidence>
<accession>A0ABU3CBP3</accession>
<evidence type="ECO:0000256" key="10">
    <source>
        <dbReference type="ARBA" id="ARBA00023237"/>
    </source>
</evidence>
<dbReference type="InterPro" id="IPR037066">
    <property type="entry name" value="Plug_dom_sf"/>
</dbReference>
<dbReference type="PANTHER" id="PTHR32552:SF81">
    <property type="entry name" value="TONB-DEPENDENT OUTER MEMBRANE RECEPTOR"/>
    <property type="match status" value="1"/>
</dbReference>
<name>A0ABU3CBP3_9FLAO</name>
<keyword evidence="7" id="KW-0406">Ion transport</keyword>
<evidence type="ECO:0000313" key="15">
    <source>
        <dbReference type="Proteomes" id="UP001262889"/>
    </source>
</evidence>
<dbReference type="Pfam" id="PF07715">
    <property type="entry name" value="Plug"/>
    <property type="match status" value="1"/>
</dbReference>
<keyword evidence="12" id="KW-0732">Signal</keyword>
<feature type="signal peptide" evidence="12">
    <location>
        <begin position="1"/>
        <end position="21"/>
    </location>
</feature>
<protein>
    <submittedName>
        <fullName evidence="14">TonB-dependent receptor</fullName>
    </submittedName>
</protein>
<dbReference type="InterPro" id="IPR039426">
    <property type="entry name" value="TonB-dep_rcpt-like"/>
</dbReference>
<keyword evidence="15" id="KW-1185">Reference proteome</keyword>
<gene>
    <name evidence="14" type="ORF">RM553_13010</name>
</gene>
<dbReference type="SUPFAM" id="SSF56935">
    <property type="entry name" value="Porins"/>
    <property type="match status" value="1"/>
</dbReference>
<evidence type="ECO:0000256" key="6">
    <source>
        <dbReference type="ARBA" id="ARBA00023004"/>
    </source>
</evidence>
<dbReference type="Pfam" id="PF13715">
    <property type="entry name" value="CarbopepD_reg_2"/>
    <property type="match status" value="1"/>
</dbReference>
<dbReference type="Proteomes" id="UP001262889">
    <property type="component" value="Unassembled WGS sequence"/>
</dbReference>
<evidence type="ECO:0000256" key="9">
    <source>
        <dbReference type="ARBA" id="ARBA00023136"/>
    </source>
</evidence>
<comment type="similarity">
    <text evidence="11">Belongs to the TonB-dependent receptor family.</text>
</comment>
<keyword evidence="3 11" id="KW-1134">Transmembrane beta strand</keyword>
<feature type="chain" id="PRO_5045096271" evidence="12">
    <location>
        <begin position="22"/>
        <end position="1045"/>
    </location>
</feature>
<dbReference type="RefSeq" id="WP_311535374.1">
    <property type="nucleotide sequence ID" value="NZ_JAVRHQ010000016.1"/>
</dbReference>
<dbReference type="Gene3D" id="2.170.130.10">
    <property type="entry name" value="TonB-dependent receptor, plug domain"/>
    <property type="match status" value="1"/>
</dbReference>
<evidence type="ECO:0000256" key="12">
    <source>
        <dbReference type="SAM" id="SignalP"/>
    </source>
</evidence>
<dbReference type="PROSITE" id="PS52016">
    <property type="entry name" value="TONB_DEPENDENT_REC_3"/>
    <property type="match status" value="1"/>
</dbReference>
<feature type="domain" description="TonB-dependent receptor plug" evidence="13">
    <location>
        <begin position="115"/>
        <end position="220"/>
    </location>
</feature>
<evidence type="ECO:0000256" key="1">
    <source>
        <dbReference type="ARBA" id="ARBA00004571"/>
    </source>
</evidence>
<keyword evidence="10 11" id="KW-0998">Cell outer membrane</keyword>
<reference evidence="14 15" key="1">
    <citation type="submission" date="2023-09" db="EMBL/GenBank/DDBJ databases">
        <authorList>
            <person name="Rey-Velasco X."/>
        </authorList>
    </citation>
    <scope>NUCLEOTIDE SEQUENCE [LARGE SCALE GENOMIC DNA]</scope>
    <source>
        <strain evidence="14 15">F363</strain>
    </source>
</reference>
<dbReference type="EMBL" id="JAVRHQ010000016">
    <property type="protein sequence ID" value="MDT0643755.1"/>
    <property type="molecule type" value="Genomic_DNA"/>
</dbReference>
<evidence type="ECO:0000256" key="5">
    <source>
        <dbReference type="ARBA" id="ARBA00022692"/>
    </source>
</evidence>
<dbReference type="NCBIfam" id="TIGR04056">
    <property type="entry name" value="OMP_RagA_SusC"/>
    <property type="match status" value="1"/>
</dbReference>
<dbReference type="InterPro" id="IPR036942">
    <property type="entry name" value="Beta-barrel_TonB_sf"/>
</dbReference>
<comment type="subcellular location">
    <subcellularLocation>
        <location evidence="1 11">Cell outer membrane</location>
        <topology evidence="1 11">Multi-pass membrane protein</topology>
    </subcellularLocation>
</comment>
<dbReference type="Gene3D" id="2.60.40.1120">
    <property type="entry name" value="Carboxypeptidase-like, regulatory domain"/>
    <property type="match status" value="1"/>
</dbReference>
<organism evidence="14 15">
    <name type="scientific">Autumnicola tepida</name>
    <dbReference type="NCBI Taxonomy" id="3075595"/>
    <lineage>
        <taxon>Bacteria</taxon>
        <taxon>Pseudomonadati</taxon>
        <taxon>Bacteroidota</taxon>
        <taxon>Flavobacteriia</taxon>
        <taxon>Flavobacteriales</taxon>
        <taxon>Flavobacteriaceae</taxon>
        <taxon>Autumnicola</taxon>
    </lineage>
</organism>
<keyword evidence="8" id="KW-0798">TonB box</keyword>
<keyword evidence="5 11" id="KW-0812">Transmembrane</keyword>
<dbReference type="InterPro" id="IPR023996">
    <property type="entry name" value="TonB-dep_OMP_SusC/RagA"/>
</dbReference>
<comment type="caution">
    <text evidence="14">The sequence shown here is derived from an EMBL/GenBank/DDBJ whole genome shotgun (WGS) entry which is preliminary data.</text>
</comment>
<dbReference type="InterPro" id="IPR008969">
    <property type="entry name" value="CarboxyPept-like_regulatory"/>
</dbReference>
<keyword evidence="6" id="KW-0408">Iron</keyword>
<proteinExistence type="inferred from homology"/>
<evidence type="ECO:0000256" key="8">
    <source>
        <dbReference type="ARBA" id="ARBA00023077"/>
    </source>
</evidence>
<evidence type="ECO:0000259" key="13">
    <source>
        <dbReference type="Pfam" id="PF07715"/>
    </source>
</evidence>
<keyword evidence="14" id="KW-0675">Receptor</keyword>
<evidence type="ECO:0000256" key="4">
    <source>
        <dbReference type="ARBA" id="ARBA00022496"/>
    </source>
</evidence>
<dbReference type="InterPro" id="IPR023997">
    <property type="entry name" value="TonB-dep_OMP_SusC/RagA_CS"/>
</dbReference>
<evidence type="ECO:0000313" key="14">
    <source>
        <dbReference type="EMBL" id="MDT0643755.1"/>
    </source>
</evidence>
<keyword evidence="4" id="KW-0410">Iron transport</keyword>
<dbReference type="NCBIfam" id="TIGR04057">
    <property type="entry name" value="SusC_RagA_signa"/>
    <property type="match status" value="1"/>
</dbReference>
<keyword evidence="2 11" id="KW-0813">Transport</keyword>
<dbReference type="SUPFAM" id="SSF49464">
    <property type="entry name" value="Carboxypeptidase regulatory domain-like"/>
    <property type="match status" value="1"/>
</dbReference>
<evidence type="ECO:0000256" key="7">
    <source>
        <dbReference type="ARBA" id="ARBA00023065"/>
    </source>
</evidence>
<evidence type="ECO:0000256" key="3">
    <source>
        <dbReference type="ARBA" id="ARBA00022452"/>
    </source>
</evidence>
<keyword evidence="9 11" id="KW-0472">Membrane</keyword>